<dbReference type="Pfam" id="PF01106">
    <property type="entry name" value="NifU"/>
    <property type="match status" value="1"/>
</dbReference>
<accession>A0A1G7THH1</accession>
<dbReference type="InterPro" id="IPR001075">
    <property type="entry name" value="NIF_FeS_clus_asmbl_NifU_C"/>
</dbReference>
<dbReference type="RefSeq" id="WP_093085814.1">
    <property type="nucleotide sequence ID" value="NZ_FNBE01000011.1"/>
</dbReference>
<dbReference type="InterPro" id="IPR034904">
    <property type="entry name" value="FSCA_dom_sf"/>
</dbReference>
<sequence>MSSAVVAALDDIRPGLEADGFGLFVASVEAGHVTVCLQALPGACHDCLVPDDLLQQIVESAIRGADPTVDRVTLVKQGFDTPKAH</sequence>
<feature type="domain" description="NIF system FeS cluster assembly NifU C-terminal" evidence="2">
    <location>
        <begin position="7"/>
        <end position="72"/>
    </location>
</feature>
<evidence type="ECO:0000313" key="3">
    <source>
        <dbReference type="EMBL" id="SDG34651.1"/>
    </source>
</evidence>
<gene>
    <name evidence="3" type="ORF">SAMN05216377_11131</name>
</gene>
<dbReference type="GO" id="GO:0016226">
    <property type="term" value="P:iron-sulfur cluster assembly"/>
    <property type="evidence" value="ECO:0007669"/>
    <property type="project" value="InterPro"/>
</dbReference>
<protein>
    <submittedName>
        <fullName evidence="3">Fe-S cluster biogenesis protein NfuA, 4Fe-4S-binding domain</fullName>
    </submittedName>
</protein>
<evidence type="ECO:0000256" key="1">
    <source>
        <dbReference type="ARBA" id="ARBA00049958"/>
    </source>
</evidence>
<dbReference type="AlphaFoldDB" id="A0A1G7THH1"/>
<organism evidence="3 4">
    <name type="scientific">Pseudonocardia oroxyli</name>
    <dbReference type="NCBI Taxonomy" id="366584"/>
    <lineage>
        <taxon>Bacteria</taxon>
        <taxon>Bacillati</taxon>
        <taxon>Actinomycetota</taxon>
        <taxon>Actinomycetes</taxon>
        <taxon>Pseudonocardiales</taxon>
        <taxon>Pseudonocardiaceae</taxon>
        <taxon>Pseudonocardia</taxon>
    </lineage>
</organism>
<dbReference type="EMBL" id="FNBE01000011">
    <property type="protein sequence ID" value="SDG34651.1"/>
    <property type="molecule type" value="Genomic_DNA"/>
</dbReference>
<keyword evidence="4" id="KW-1185">Reference proteome</keyword>
<dbReference type="OrthoDB" id="5194609at2"/>
<reference evidence="3 4" key="1">
    <citation type="submission" date="2016-10" db="EMBL/GenBank/DDBJ databases">
        <authorList>
            <person name="de Groot N.N."/>
        </authorList>
    </citation>
    <scope>NUCLEOTIDE SEQUENCE [LARGE SCALE GENOMIC DNA]</scope>
    <source>
        <strain evidence="3 4">CGMCC 4.3143</strain>
    </source>
</reference>
<dbReference type="SUPFAM" id="SSF117916">
    <property type="entry name" value="Fe-S cluster assembly (FSCA) domain-like"/>
    <property type="match status" value="1"/>
</dbReference>
<dbReference type="GO" id="GO:0051536">
    <property type="term" value="F:iron-sulfur cluster binding"/>
    <property type="evidence" value="ECO:0007669"/>
    <property type="project" value="InterPro"/>
</dbReference>
<proteinExistence type="predicted"/>
<dbReference type="GO" id="GO:0005506">
    <property type="term" value="F:iron ion binding"/>
    <property type="evidence" value="ECO:0007669"/>
    <property type="project" value="InterPro"/>
</dbReference>
<name>A0A1G7THH1_PSEOR</name>
<dbReference type="STRING" id="366584.SAMN05216377_11131"/>
<dbReference type="Gene3D" id="3.30.300.130">
    <property type="entry name" value="Fe-S cluster assembly (FSCA)"/>
    <property type="match status" value="1"/>
</dbReference>
<evidence type="ECO:0000313" key="4">
    <source>
        <dbReference type="Proteomes" id="UP000198967"/>
    </source>
</evidence>
<dbReference type="Proteomes" id="UP000198967">
    <property type="component" value="Unassembled WGS sequence"/>
</dbReference>
<evidence type="ECO:0000259" key="2">
    <source>
        <dbReference type="Pfam" id="PF01106"/>
    </source>
</evidence>
<comment type="function">
    <text evidence="1">May be involved in the formation or repair of [Fe-S] clusters present in iron-sulfur proteins.</text>
</comment>